<evidence type="ECO:0000313" key="1">
    <source>
        <dbReference type="EMBL" id="KAK1842185.1"/>
    </source>
</evidence>
<name>A0AAD9A850_9PEZI</name>
<dbReference type="EMBL" id="JAQOWY010000429">
    <property type="protein sequence ID" value="KAK1842185.1"/>
    <property type="molecule type" value="Genomic_DNA"/>
</dbReference>
<reference evidence="1" key="1">
    <citation type="submission" date="2023-01" db="EMBL/GenBank/DDBJ databases">
        <title>Colletotrichum chrysophilum M932 genome sequence.</title>
        <authorList>
            <person name="Baroncelli R."/>
        </authorList>
    </citation>
    <scope>NUCLEOTIDE SEQUENCE</scope>
    <source>
        <strain evidence="1">M932</strain>
    </source>
</reference>
<dbReference type="Proteomes" id="UP001243330">
    <property type="component" value="Unassembled WGS sequence"/>
</dbReference>
<keyword evidence="2" id="KW-1185">Reference proteome</keyword>
<feature type="non-terminal residue" evidence="1">
    <location>
        <position position="594"/>
    </location>
</feature>
<accession>A0AAD9A850</accession>
<gene>
    <name evidence="1" type="ORF">CCHR01_15198</name>
</gene>
<comment type="caution">
    <text evidence="1">The sequence shown here is derived from an EMBL/GenBank/DDBJ whole genome shotgun (WGS) entry which is preliminary data.</text>
</comment>
<dbReference type="AlphaFoldDB" id="A0AAD9A850"/>
<organism evidence="1 2">
    <name type="scientific">Colletotrichum chrysophilum</name>
    <dbReference type="NCBI Taxonomy" id="1836956"/>
    <lineage>
        <taxon>Eukaryota</taxon>
        <taxon>Fungi</taxon>
        <taxon>Dikarya</taxon>
        <taxon>Ascomycota</taxon>
        <taxon>Pezizomycotina</taxon>
        <taxon>Sordariomycetes</taxon>
        <taxon>Hypocreomycetidae</taxon>
        <taxon>Glomerellales</taxon>
        <taxon>Glomerellaceae</taxon>
        <taxon>Colletotrichum</taxon>
        <taxon>Colletotrichum gloeosporioides species complex</taxon>
    </lineage>
</organism>
<protein>
    <submittedName>
        <fullName evidence="1">Uncharacterized protein</fullName>
    </submittedName>
</protein>
<proteinExistence type="predicted"/>
<sequence>NLVVAFSLLVTIFHSTLRFVLLATGIVLFSKILIPSRKNQNLSLRTSSATLRPVNPSLPLRALLQTIMSSLHDTQFEVPSYAVGKELALSLHIKITPPYGLSHFPWPWKSQPRIETPIPYSVRTYLSGFDSARTAPANERMHLSVLETLSGGFEKGPQVVLCRVIQAPSQPTPYHAPLAAGMKIVIKIFDHEYYPHTVTFPGSYTHYQLADQHLSREASALRYMHRAGRDENGNELPGKLRLTGGHNLTPEYYDTWAIALSSADEWRYAGAVAMEYIDGVSMDDLCTREDEDSMRVYPMAEPQPLYDADENETHGYLDMGENSRLKVLADILGGFVEGYSFGVNHGEYELGDFMITYLSHGKKLRAPRVVKLNSKFCQVWCMTRMAKIQRWSDNEQLPYPVHPADHFTLREIVDFCGWWPYEWWNDESQFYAWLVKEFGPMEEGFAPWYLSLYATLETGRRKSAAEAMPIIVPRSEAALVEKAFNPVRGANPVQVPDHARETRYLVSARWAGLLAARELVKKKLAAEEQLIRAQPGLTTTDAERRLNRPELEADIKSEFNALVSEAYFKELPDPDEEEGLSGTLNRVFAGMHLH</sequence>
<evidence type="ECO:0000313" key="2">
    <source>
        <dbReference type="Proteomes" id="UP001243330"/>
    </source>
</evidence>